<sequence>MPIDNPSDYSNDNERTVFIPNPSGRAPTPKTSPALPPYQSPLSNDPHNQQNQYSNNSSYSPAQHIVQSGINPLVAAASGLIALPAQLSIMPTHDNVENLRSQVLEKIKAYENNARAAGIETDINYTARYVICTFIDEAVLNTIWGSDSPWTRQSLLSTLHNEANGGETFFVIIDRLLQDPNGNIDLLELMFICISLGFKGRYAVMDRGYEKLEELRNVVFNHIRRRRGDFPQALSPHWQSQSDIKKPLRNYVPLWVVTAVASALLLVI</sequence>
<gene>
    <name evidence="3" type="ORF">MNBD_GAMMA07-2340</name>
</gene>
<feature type="region of interest" description="Disordered" evidence="1">
    <location>
        <begin position="1"/>
        <end position="60"/>
    </location>
</feature>
<proteinExistence type="predicted"/>
<dbReference type="EMBL" id="UOFF01000412">
    <property type="protein sequence ID" value="VAW57533.1"/>
    <property type="molecule type" value="Genomic_DNA"/>
</dbReference>
<feature type="domain" description="Type IV / VI secretion system DotU" evidence="2">
    <location>
        <begin position="72"/>
        <end position="267"/>
    </location>
</feature>
<accession>A0A3B0WZ30</accession>
<name>A0A3B0WZ30_9ZZZZ</name>
<evidence type="ECO:0000256" key="1">
    <source>
        <dbReference type="SAM" id="MobiDB-lite"/>
    </source>
</evidence>
<dbReference type="AlphaFoldDB" id="A0A3B0WZ30"/>
<evidence type="ECO:0000313" key="3">
    <source>
        <dbReference type="EMBL" id="VAW57533.1"/>
    </source>
</evidence>
<dbReference type="Pfam" id="PF09850">
    <property type="entry name" value="DotU"/>
    <property type="match status" value="1"/>
</dbReference>
<feature type="compositionally biased region" description="Low complexity" evidence="1">
    <location>
        <begin position="48"/>
        <end position="60"/>
    </location>
</feature>
<dbReference type="PANTHER" id="PTHR38033">
    <property type="entry name" value="MEMBRANE PROTEIN-RELATED"/>
    <property type="match status" value="1"/>
</dbReference>
<protein>
    <submittedName>
        <fullName evidence="3">Outer membrane protein ImpK/VasF, OmpA/MotB domain</fullName>
    </submittedName>
</protein>
<reference evidence="3" key="1">
    <citation type="submission" date="2018-06" db="EMBL/GenBank/DDBJ databases">
        <authorList>
            <person name="Zhirakovskaya E."/>
        </authorList>
    </citation>
    <scope>NUCLEOTIDE SEQUENCE</scope>
</reference>
<dbReference type="NCBIfam" id="TIGR03349">
    <property type="entry name" value="IV_VI_DotU"/>
    <property type="match status" value="1"/>
</dbReference>
<dbReference type="InterPro" id="IPR038522">
    <property type="entry name" value="T4/T6SS_DotU_sf"/>
</dbReference>
<dbReference type="NCBIfam" id="NF038228">
    <property type="entry name" value="IcmH_DotU_IVB"/>
    <property type="match status" value="1"/>
</dbReference>
<dbReference type="PANTHER" id="PTHR38033:SF1">
    <property type="entry name" value="DOTU FAMILY TYPE IV_VI SECRETION SYSTEM PROTEIN"/>
    <property type="match status" value="1"/>
</dbReference>
<organism evidence="3">
    <name type="scientific">hydrothermal vent metagenome</name>
    <dbReference type="NCBI Taxonomy" id="652676"/>
    <lineage>
        <taxon>unclassified sequences</taxon>
        <taxon>metagenomes</taxon>
        <taxon>ecological metagenomes</taxon>
    </lineage>
</organism>
<dbReference type="Gene3D" id="1.25.40.590">
    <property type="entry name" value="Type IV / VI secretion system, DotU"/>
    <property type="match status" value="1"/>
</dbReference>
<dbReference type="InterPro" id="IPR017732">
    <property type="entry name" value="T4/T6SS_DotU"/>
</dbReference>
<feature type="non-terminal residue" evidence="3">
    <location>
        <position position="268"/>
    </location>
</feature>
<evidence type="ECO:0000259" key="2">
    <source>
        <dbReference type="Pfam" id="PF09850"/>
    </source>
</evidence>